<dbReference type="Pfam" id="PF00743">
    <property type="entry name" value="FMO-like"/>
    <property type="match status" value="1"/>
</dbReference>
<keyword evidence="6" id="KW-1185">Reference proteome</keyword>
<evidence type="ECO:0000256" key="2">
    <source>
        <dbReference type="ARBA" id="ARBA00022630"/>
    </source>
</evidence>
<evidence type="ECO:0000313" key="6">
    <source>
        <dbReference type="Proteomes" id="UP000612585"/>
    </source>
</evidence>
<evidence type="ECO:0000256" key="1">
    <source>
        <dbReference type="ARBA" id="ARBA00010139"/>
    </source>
</evidence>
<sequence>MAEHLRVAIIGAGFGGLGAAIRLKRDGVTDVAVLERADDLGGTWRDNSYPGCACDVPSHLYSYSFALNPNWSRSYSPQAEIWAYLRRVAEAEGVADRIRYGVDVTAAAWNESTRRWDIATSTGPLHADVLVSATGPLCEPAIPKLPGLESFAGTAFHSARWRHDHDLTGRRVAVIGTGASAAQFVPEIVKRVESLDLYQRTPPWILPRGDRALGERARRLYGSVPGLQRAARTGIYAMREAFFYNFRAAKRGRLAEKVALRFLRSQVRDPELRAKLTPDYAVGCKRIIVSDDYLRSLTNPAVSVVTQGIQEIRPDSVVAADGTVRAVDTIILGTGFRVTDMPIAEKLVGRDGRSLAEVWQGSPQAHLGTTVSGFPNLFLILGPNTGLGHNSVVIMIEAQLGYLSRALAHMRRTGASAIEPLPSAQRAWLDEVDRKMAGSVWTAGGCQSWYLDPTGRNSTLWPGTTLAFRRRLSRFRPSEYEALI</sequence>
<dbReference type="RefSeq" id="WP_239151293.1">
    <property type="nucleotide sequence ID" value="NZ_BOPG01000006.1"/>
</dbReference>
<comment type="similarity">
    <text evidence="1">Belongs to the FAD-binding monooxygenase family.</text>
</comment>
<proteinExistence type="inferred from homology"/>
<reference evidence="5" key="1">
    <citation type="submission" date="2021-01" db="EMBL/GenBank/DDBJ databases">
        <title>Whole genome shotgun sequence of Virgisporangium aurantiacum NBRC 16421.</title>
        <authorList>
            <person name="Komaki H."/>
            <person name="Tamura T."/>
        </authorList>
    </citation>
    <scope>NUCLEOTIDE SEQUENCE</scope>
    <source>
        <strain evidence="5">NBRC 16421</strain>
    </source>
</reference>
<dbReference type="Gene3D" id="3.50.50.60">
    <property type="entry name" value="FAD/NAD(P)-binding domain"/>
    <property type="match status" value="2"/>
</dbReference>
<keyword evidence="2" id="KW-0285">Flavoprotein</keyword>
<evidence type="ECO:0000256" key="4">
    <source>
        <dbReference type="ARBA" id="ARBA00023002"/>
    </source>
</evidence>
<dbReference type="GO" id="GO:0050661">
    <property type="term" value="F:NADP binding"/>
    <property type="evidence" value="ECO:0007669"/>
    <property type="project" value="InterPro"/>
</dbReference>
<dbReference type="PRINTS" id="PR00419">
    <property type="entry name" value="ADXRDTASE"/>
</dbReference>
<dbReference type="AlphaFoldDB" id="A0A8J3YZ43"/>
<dbReference type="InterPro" id="IPR036188">
    <property type="entry name" value="FAD/NAD-bd_sf"/>
</dbReference>
<evidence type="ECO:0000313" key="5">
    <source>
        <dbReference type="EMBL" id="GIJ53328.1"/>
    </source>
</evidence>
<dbReference type="PANTHER" id="PTHR42877:SF4">
    <property type="entry name" value="FAD_NAD(P)-BINDING DOMAIN-CONTAINING PROTEIN-RELATED"/>
    <property type="match status" value="1"/>
</dbReference>
<accession>A0A8J3YZ43</accession>
<dbReference type="InterPro" id="IPR020946">
    <property type="entry name" value="Flavin_mOase-like"/>
</dbReference>
<organism evidence="5 6">
    <name type="scientific">Virgisporangium aurantiacum</name>
    <dbReference type="NCBI Taxonomy" id="175570"/>
    <lineage>
        <taxon>Bacteria</taxon>
        <taxon>Bacillati</taxon>
        <taxon>Actinomycetota</taxon>
        <taxon>Actinomycetes</taxon>
        <taxon>Micromonosporales</taxon>
        <taxon>Micromonosporaceae</taxon>
        <taxon>Virgisporangium</taxon>
    </lineage>
</organism>
<keyword evidence="4" id="KW-0560">Oxidoreductase</keyword>
<name>A0A8J3YZ43_9ACTN</name>
<dbReference type="GO" id="GO:0050660">
    <property type="term" value="F:flavin adenine dinucleotide binding"/>
    <property type="evidence" value="ECO:0007669"/>
    <property type="project" value="InterPro"/>
</dbReference>
<comment type="caution">
    <text evidence="5">The sequence shown here is derived from an EMBL/GenBank/DDBJ whole genome shotgun (WGS) entry which is preliminary data.</text>
</comment>
<dbReference type="PANTHER" id="PTHR42877">
    <property type="entry name" value="L-ORNITHINE N(5)-MONOOXYGENASE-RELATED"/>
    <property type="match status" value="1"/>
</dbReference>
<gene>
    <name evidence="5" type="ORF">Vau01_008440</name>
</gene>
<keyword evidence="3" id="KW-0274">FAD</keyword>
<keyword evidence="5" id="KW-0503">Monooxygenase</keyword>
<protein>
    <submittedName>
        <fullName evidence="5">Baeyer-Villiger monooxygenase</fullName>
    </submittedName>
</protein>
<dbReference type="GO" id="GO:0004499">
    <property type="term" value="F:N,N-dimethylaniline monooxygenase activity"/>
    <property type="evidence" value="ECO:0007669"/>
    <property type="project" value="InterPro"/>
</dbReference>
<evidence type="ECO:0000256" key="3">
    <source>
        <dbReference type="ARBA" id="ARBA00022827"/>
    </source>
</evidence>
<dbReference type="SUPFAM" id="SSF51905">
    <property type="entry name" value="FAD/NAD(P)-binding domain"/>
    <property type="match status" value="2"/>
</dbReference>
<dbReference type="InterPro" id="IPR051209">
    <property type="entry name" value="FAD-bind_Monooxygenase_sf"/>
</dbReference>
<dbReference type="EMBL" id="BOPG01000006">
    <property type="protein sequence ID" value="GIJ53328.1"/>
    <property type="molecule type" value="Genomic_DNA"/>
</dbReference>
<dbReference type="Proteomes" id="UP000612585">
    <property type="component" value="Unassembled WGS sequence"/>
</dbReference>